<accession>A0A7S1M695</accession>
<evidence type="ECO:0000259" key="3">
    <source>
        <dbReference type="PROSITE" id="PS50222"/>
    </source>
</evidence>
<evidence type="ECO:0000256" key="2">
    <source>
        <dbReference type="SAM" id="MobiDB-lite"/>
    </source>
</evidence>
<dbReference type="PROSITE" id="PS00018">
    <property type="entry name" value="EF_HAND_1"/>
    <property type="match status" value="1"/>
</dbReference>
<dbReference type="InterPro" id="IPR002048">
    <property type="entry name" value="EF_hand_dom"/>
</dbReference>
<organism evidence="4">
    <name type="scientific">Neobodo designis</name>
    <name type="common">Flagellated protozoan</name>
    <name type="synonym">Bodo designis</name>
    <dbReference type="NCBI Taxonomy" id="312471"/>
    <lineage>
        <taxon>Eukaryota</taxon>
        <taxon>Discoba</taxon>
        <taxon>Euglenozoa</taxon>
        <taxon>Kinetoplastea</taxon>
        <taxon>Metakinetoplastina</taxon>
        <taxon>Neobodonida</taxon>
        <taxon>Neobodo</taxon>
    </lineage>
</organism>
<feature type="region of interest" description="Disordered" evidence="2">
    <location>
        <begin position="477"/>
        <end position="498"/>
    </location>
</feature>
<keyword evidence="1" id="KW-0106">Calcium</keyword>
<dbReference type="Gene3D" id="1.10.238.10">
    <property type="entry name" value="EF-hand"/>
    <property type="match status" value="1"/>
</dbReference>
<dbReference type="AlphaFoldDB" id="A0A7S1M695"/>
<feature type="domain" description="EF-hand" evidence="3">
    <location>
        <begin position="269"/>
        <end position="304"/>
    </location>
</feature>
<dbReference type="GO" id="GO:0005509">
    <property type="term" value="F:calcium ion binding"/>
    <property type="evidence" value="ECO:0007669"/>
    <property type="project" value="InterPro"/>
</dbReference>
<feature type="region of interest" description="Disordered" evidence="2">
    <location>
        <begin position="177"/>
        <end position="198"/>
    </location>
</feature>
<dbReference type="InterPro" id="IPR011992">
    <property type="entry name" value="EF-hand-dom_pair"/>
</dbReference>
<dbReference type="PROSITE" id="PS50222">
    <property type="entry name" value="EF_HAND_2"/>
    <property type="match status" value="1"/>
</dbReference>
<dbReference type="SUPFAM" id="SSF47473">
    <property type="entry name" value="EF-hand"/>
    <property type="match status" value="1"/>
</dbReference>
<dbReference type="InterPro" id="IPR018247">
    <property type="entry name" value="EF_Hand_1_Ca_BS"/>
</dbReference>
<feature type="region of interest" description="Disordered" evidence="2">
    <location>
        <begin position="417"/>
        <end position="441"/>
    </location>
</feature>
<evidence type="ECO:0000256" key="1">
    <source>
        <dbReference type="ARBA" id="ARBA00022837"/>
    </source>
</evidence>
<reference evidence="4" key="1">
    <citation type="submission" date="2021-01" db="EMBL/GenBank/DDBJ databases">
        <authorList>
            <person name="Corre E."/>
            <person name="Pelletier E."/>
            <person name="Niang G."/>
            <person name="Scheremetjew M."/>
            <person name="Finn R."/>
            <person name="Kale V."/>
            <person name="Holt S."/>
            <person name="Cochrane G."/>
            <person name="Meng A."/>
            <person name="Brown T."/>
            <person name="Cohen L."/>
        </authorList>
    </citation>
    <scope>NUCLEOTIDE SEQUENCE</scope>
    <source>
        <strain evidence="4">CCAP 1951/1</strain>
    </source>
</reference>
<gene>
    <name evidence="4" type="ORF">NDES1114_LOCUS18417</name>
</gene>
<sequence length="498" mass="55556">MPAHCEFRAASGEGPERFFAKQRVPRQSPIKSVKHDVPAIVVPTRHQQHALNSKTPRREMLTLPPVRPAPRSLPQIDGPARFLGSVTPRGGAKGDAPVATYPQTARSDPVSLPQLTFSTNAPTGLSGSEVATKAALSARFRSRLHDYVDDDEDDSSRHCAAERQRQELNKFEARHVTPRLTKGSTSNDGPAPSTDHHTVTTIDEEASTRVLKVMFQLNLTRNSSIIARLKELDHEYLHRKVMHELGYKKQMSRDEFFALMCKVLKDDFINKRDCMTLFSVFDDDKSGLVDAVEFVTGFLTLIAAGENDIAFKFIHTVLDSRGEKAIMNAFISRFEVQLLVGAAQHHFAGDRDIVGLLEGLPNSFNFSHHLGRIPIVQFRDRIMKDEDLSAIFSALPNPSRPAKEAAAVAVADARDGRAKGERSVTIQESPAHGRDGEPHGSYQHILADQYMSQNQDLQMQAEEHDSPRWWVSGGIVYKASDSNPYPEPVFLKENDKRR</sequence>
<evidence type="ECO:0000313" key="4">
    <source>
        <dbReference type="EMBL" id="CAD9123099.1"/>
    </source>
</evidence>
<dbReference type="EMBL" id="HBGF01027804">
    <property type="protein sequence ID" value="CAD9123099.1"/>
    <property type="molecule type" value="Transcribed_RNA"/>
</dbReference>
<proteinExistence type="predicted"/>
<name>A0A7S1M695_NEODS</name>
<protein>
    <recommendedName>
        <fullName evidence="3">EF-hand domain-containing protein</fullName>
    </recommendedName>
</protein>